<dbReference type="FunFam" id="1.20.1740.10:FF:000017">
    <property type="entry name" value="Amino acid permease"/>
    <property type="match status" value="1"/>
</dbReference>
<feature type="transmembrane region" description="Helical" evidence="8">
    <location>
        <begin position="100"/>
        <end position="120"/>
    </location>
</feature>
<evidence type="ECO:0000256" key="5">
    <source>
        <dbReference type="ARBA" id="ARBA00022989"/>
    </source>
</evidence>
<feature type="transmembrane region" description="Helical" evidence="8">
    <location>
        <begin position="181"/>
        <end position="201"/>
    </location>
</feature>
<dbReference type="Proteomes" id="UP000799767">
    <property type="component" value="Unassembled WGS sequence"/>
</dbReference>
<feature type="transmembrane region" description="Helical" evidence="8">
    <location>
        <begin position="300"/>
        <end position="319"/>
    </location>
</feature>
<feature type="transmembrane region" description="Helical" evidence="8">
    <location>
        <begin position="339"/>
        <end position="367"/>
    </location>
</feature>
<dbReference type="PIRSF" id="PIRSF006060">
    <property type="entry name" value="AA_transporter"/>
    <property type="match status" value="1"/>
</dbReference>
<keyword evidence="11" id="KW-1185">Reference proteome</keyword>
<keyword evidence="3 8" id="KW-0812">Transmembrane</keyword>
<dbReference type="PANTHER" id="PTHR43341">
    <property type="entry name" value="AMINO ACID PERMEASE"/>
    <property type="match status" value="1"/>
</dbReference>
<evidence type="ECO:0000313" key="11">
    <source>
        <dbReference type="Proteomes" id="UP000799767"/>
    </source>
</evidence>
<dbReference type="PROSITE" id="PS00218">
    <property type="entry name" value="AMINO_ACID_PERMEASE_1"/>
    <property type="match status" value="1"/>
</dbReference>
<organism evidence="10 11">
    <name type="scientific">Neohortaea acidophila</name>
    <dbReference type="NCBI Taxonomy" id="245834"/>
    <lineage>
        <taxon>Eukaryota</taxon>
        <taxon>Fungi</taxon>
        <taxon>Dikarya</taxon>
        <taxon>Ascomycota</taxon>
        <taxon>Pezizomycotina</taxon>
        <taxon>Dothideomycetes</taxon>
        <taxon>Dothideomycetidae</taxon>
        <taxon>Mycosphaerellales</taxon>
        <taxon>Teratosphaeriaceae</taxon>
        <taxon>Neohortaea</taxon>
    </lineage>
</organism>
<feature type="transmembrane region" description="Helical" evidence="8">
    <location>
        <begin position="399"/>
        <end position="417"/>
    </location>
</feature>
<evidence type="ECO:0000259" key="9">
    <source>
        <dbReference type="Pfam" id="PF00324"/>
    </source>
</evidence>
<reference evidence="10" key="1">
    <citation type="journal article" date="2020" name="Stud. Mycol.">
        <title>101 Dothideomycetes genomes: a test case for predicting lifestyles and emergence of pathogens.</title>
        <authorList>
            <person name="Haridas S."/>
            <person name="Albert R."/>
            <person name="Binder M."/>
            <person name="Bloem J."/>
            <person name="Labutti K."/>
            <person name="Salamov A."/>
            <person name="Andreopoulos B."/>
            <person name="Baker S."/>
            <person name="Barry K."/>
            <person name="Bills G."/>
            <person name="Bluhm B."/>
            <person name="Cannon C."/>
            <person name="Castanera R."/>
            <person name="Culley D."/>
            <person name="Daum C."/>
            <person name="Ezra D."/>
            <person name="Gonzalez J."/>
            <person name="Henrissat B."/>
            <person name="Kuo A."/>
            <person name="Liang C."/>
            <person name="Lipzen A."/>
            <person name="Lutzoni F."/>
            <person name="Magnuson J."/>
            <person name="Mondo S."/>
            <person name="Nolan M."/>
            <person name="Ohm R."/>
            <person name="Pangilinan J."/>
            <person name="Park H.-J."/>
            <person name="Ramirez L."/>
            <person name="Alfaro M."/>
            <person name="Sun H."/>
            <person name="Tritt A."/>
            <person name="Yoshinaga Y."/>
            <person name="Zwiers L.-H."/>
            <person name="Turgeon B."/>
            <person name="Goodwin S."/>
            <person name="Spatafora J."/>
            <person name="Crous P."/>
            <person name="Grigoriev I."/>
        </authorList>
    </citation>
    <scope>NUCLEOTIDE SEQUENCE</scope>
    <source>
        <strain evidence="10">CBS 113389</strain>
    </source>
</reference>
<feature type="region of interest" description="Disordered" evidence="7">
    <location>
        <begin position="1"/>
        <end position="27"/>
    </location>
</feature>
<dbReference type="InterPro" id="IPR004840">
    <property type="entry name" value="Amino_acid_permease_CS"/>
</dbReference>
<proteinExistence type="predicted"/>
<keyword evidence="6 8" id="KW-0472">Membrane</keyword>
<dbReference type="Gene3D" id="1.20.1740.10">
    <property type="entry name" value="Amino acid/polyamine transporter I"/>
    <property type="match status" value="1"/>
</dbReference>
<feature type="transmembrane region" description="Helical" evidence="8">
    <location>
        <begin position="74"/>
        <end position="94"/>
    </location>
</feature>
<protein>
    <submittedName>
        <fullName evidence="10">Amino-acid permease inda1</fullName>
    </submittedName>
</protein>
<keyword evidence="5 8" id="KW-1133">Transmembrane helix</keyword>
<evidence type="ECO:0000256" key="7">
    <source>
        <dbReference type="SAM" id="MobiDB-lite"/>
    </source>
</evidence>
<keyword evidence="2" id="KW-0813">Transport</keyword>
<feature type="transmembrane region" description="Helical" evidence="8">
    <location>
        <begin position="207"/>
        <end position="229"/>
    </location>
</feature>
<dbReference type="GO" id="GO:0016020">
    <property type="term" value="C:membrane"/>
    <property type="evidence" value="ECO:0007669"/>
    <property type="project" value="UniProtKB-SubCell"/>
</dbReference>
<feature type="transmembrane region" description="Helical" evidence="8">
    <location>
        <begin position="429"/>
        <end position="452"/>
    </location>
</feature>
<evidence type="ECO:0000313" key="10">
    <source>
        <dbReference type="EMBL" id="KAF2479392.1"/>
    </source>
</evidence>
<feature type="domain" description="Amino acid permease/ SLC12A" evidence="9">
    <location>
        <begin position="71"/>
        <end position="537"/>
    </location>
</feature>
<accession>A0A6A6PHE8</accession>
<dbReference type="Pfam" id="PF00324">
    <property type="entry name" value="AA_permease"/>
    <property type="match status" value="1"/>
</dbReference>
<dbReference type="OrthoDB" id="3900342at2759"/>
<dbReference type="InterPro" id="IPR050524">
    <property type="entry name" value="APC_YAT"/>
</dbReference>
<dbReference type="InterPro" id="IPR004841">
    <property type="entry name" value="AA-permease/SLC12A_dom"/>
</dbReference>
<feature type="transmembrane region" description="Helical" evidence="8">
    <location>
        <begin position="472"/>
        <end position="498"/>
    </location>
</feature>
<evidence type="ECO:0000256" key="1">
    <source>
        <dbReference type="ARBA" id="ARBA00004141"/>
    </source>
</evidence>
<feature type="transmembrane region" description="Helical" evidence="8">
    <location>
        <begin position="510"/>
        <end position="528"/>
    </location>
</feature>
<dbReference type="GO" id="GO:0015171">
    <property type="term" value="F:amino acid transmembrane transporter activity"/>
    <property type="evidence" value="ECO:0007669"/>
    <property type="project" value="TreeGrafter"/>
</dbReference>
<evidence type="ECO:0000256" key="4">
    <source>
        <dbReference type="ARBA" id="ARBA00022970"/>
    </source>
</evidence>
<dbReference type="RefSeq" id="XP_033585962.1">
    <property type="nucleotide sequence ID" value="XM_033734636.1"/>
</dbReference>
<feature type="compositionally biased region" description="Basic and acidic residues" evidence="7">
    <location>
        <begin position="8"/>
        <end position="27"/>
    </location>
</feature>
<sequence>MSSYPPVEDSKAFDEHHPQNSTHIGDHERGLFHANSHAFDGEKNLGLDSHGHVITDAEAPRALRRDLQGRHMQMIAVGGAIGAGLFVGSGSALAQGGPASVFLGFTIVGILLVFVMQAMAELAVMYPVNGAFFTYSVRFIDPAWGFAVGWEYAVDWLTVLPFEVITATITLQFWKATRDINIAAWVTIFLFILIVIQFFGVRGYGEVEFVLAVIKIIAVVGFIILAIIIDCGGVGHQGYLGAKYWYGPPGGATAFRGGFNGFCAVFSTASFAYGGTELTGLAAAEAADPLKSVPRACKQVIWRIAVFYILSLLLVGFIVPSNSPYLLESGSNNPKYSPFVRSIVQAGIPVLPSIFNVVILLSVISVANSCTFGSTRTMQALAACGMGPKWLSYVDKKGRPIWCVLIQIAFGFLAYVGEAPGASTQLFEWLLALSGVADFFIWGSVCWAHIRFRSAWKYNGRTLDEIPYKAQYGVWGSYVGCFLSFVCLLASLYEAVIAGQGMGAATQAEFFFRAWLSGPLLVLLYLGWKIYSGNWFPLLVPISEIDITSGMRLDLEELRQAALENKVAKTWKNLPMRAARNLF</sequence>
<comment type="subcellular location">
    <subcellularLocation>
        <location evidence="1">Membrane</location>
        <topology evidence="1">Multi-pass membrane protein</topology>
    </subcellularLocation>
</comment>
<keyword evidence="4" id="KW-0029">Amino-acid transport</keyword>
<evidence type="ECO:0000256" key="2">
    <source>
        <dbReference type="ARBA" id="ARBA00022448"/>
    </source>
</evidence>
<evidence type="ECO:0000256" key="8">
    <source>
        <dbReference type="SAM" id="Phobius"/>
    </source>
</evidence>
<dbReference type="GeneID" id="54475638"/>
<name>A0A6A6PHE8_9PEZI</name>
<dbReference type="AlphaFoldDB" id="A0A6A6PHE8"/>
<dbReference type="EMBL" id="MU001641">
    <property type="protein sequence ID" value="KAF2479392.1"/>
    <property type="molecule type" value="Genomic_DNA"/>
</dbReference>
<evidence type="ECO:0000256" key="3">
    <source>
        <dbReference type="ARBA" id="ARBA00022692"/>
    </source>
</evidence>
<gene>
    <name evidence="10" type="ORF">BDY17DRAFT_303787</name>
</gene>
<evidence type="ECO:0000256" key="6">
    <source>
        <dbReference type="ARBA" id="ARBA00023136"/>
    </source>
</evidence>
<dbReference type="PANTHER" id="PTHR43341:SF1">
    <property type="entry name" value="GENERAL AMINO-ACID PERMEASE GAP1"/>
    <property type="match status" value="1"/>
</dbReference>
<feature type="transmembrane region" description="Helical" evidence="8">
    <location>
        <begin position="156"/>
        <end position="174"/>
    </location>
</feature>